<dbReference type="EMBL" id="FJOG01000011">
    <property type="protein sequence ID" value="CZR58087.1"/>
    <property type="molecule type" value="Genomic_DNA"/>
</dbReference>
<evidence type="ECO:0000313" key="2">
    <source>
        <dbReference type="Proteomes" id="UP000184330"/>
    </source>
</evidence>
<organism evidence="1 2">
    <name type="scientific">Phialocephala subalpina</name>
    <dbReference type="NCBI Taxonomy" id="576137"/>
    <lineage>
        <taxon>Eukaryota</taxon>
        <taxon>Fungi</taxon>
        <taxon>Dikarya</taxon>
        <taxon>Ascomycota</taxon>
        <taxon>Pezizomycotina</taxon>
        <taxon>Leotiomycetes</taxon>
        <taxon>Helotiales</taxon>
        <taxon>Mollisiaceae</taxon>
        <taxon>Phialocephala</taxon>
        <taxon>Phialocephala fortinii species complex</taxon>
    </lineage>
</organism>
<evidence type="ECO:0000313" key="1">
    <source>
        <dbReference type="EMBL" id="CZR58087.1"/>
    </source>
</evidence>
<keyword evidence="2" id="KW-1185">Reference proteome</keyword>
<gene>
    <name evidence="1" type="ORF">PAC_07977</name>
</gene>
<dbReference type="Proteomes" id="UP000184330">
    <property type="component" value="Unassembled WGS sequence"/>
</dbReference>
<protein>
    <submittedName>
        <fullName evidence="1">Uncharacterized protein</fullName>
    </submittedName>
</protein>
<sequence>MKLPSLLPLLCLSLNQVIFVVGLVTLETIRDLTKLTDELRERILETGPASRVERDPMVEVLGGQRVLGGGDEDGDDIEDVVAAALKVMCSELLIELEKPLVSAPSSSILGGVEEEDLRCRVTRRGYHNFLEATVKFLHEVQERQERWVWGHESVVFDGVGWLQGLWASRKMNIQDRSFIEQQLILYDDTGCFGKTKEVLRSGVEVVEYLNDLLDSFP</sequence>
<accession>A0A1L7WZ95</accession>
<reference evidence="1 2" key="1">
    <citation type="submission" date="2016-03" db="EMBL/GenBank/DDBJ databases">
        <authorList>
            <person name="Ploux O."/>
        </authorList>
    </citation>
    <scope>NUCLEOTIDE SEQUENCE [LARGE SCALE GENOMIC DNA]</scope>
    <source>
        <strain evidence="1 2">UAMH 11012</strain>
    </source>
</reference>
<dbReference type="AlphaFoldDB" id="A0A1L7WZ95"/>
<dbReference type="OrthoDB" id="3543282at2759"/>
<name>A0A1L7WZ95_9HELO</name>
<proteinExistence type="predicted"/>